<organism evidence="1 2">
    <name type="scientific">Comamonas serinivorans</name>
    <dbReference type="NCBI Taxonomy" id="1082851"/>
    <lineage>
        <taxon>Bacteria</taxon>
        <taxon>Pseudomonadati</taxon>
        <taxon>Pseudomonadota</taxon>
        <taxon>Betaproteobacteria</taxon>
        <taxon>Burkholderiales</taxon>
        <taxon>Comamonadaceae</taxon>
        <taxon>Comamonas</taxon>
    </lineage>
</organism>
<evidence type="ECO:0000313" key="1">
    <source>
        <dbReference type="EMBL" id="ARU03375.1"/>
    </source>
</evidence>
<gene>
    <name evidence="1" type="ORF">CCO03_00575</name>
</gene>
<protein>
    <submittedName>
        <fullName evidence="1">Uncharacterized protein</fullName>
    </submittedName>
</protein>
<keyword evidence="2" id="KW-1185">Reference proteome</keyword>
<evidence type="ECO:0000313" key="2">
    <source>
        <dbReference type="Proteomes" id="UP000196138"/>
    </source>
</evidence>
<proteinExistence type="predicted"/>
<sequence>MQGNLAHLAMLNNHAGIDTLRVMGQGTHHVPPAVPLASSIGPSHRGRVWAGAQTMAQAP</sequence>
<name>A0A1Y0EIE2_9BURK</name>
<dbReference type="KEGG" id="cser:CCO03_00575"/>
<accession>A0A1Y0EIE2</accession>
<dbReference type="EMBL" id="CP021455">
    <property type="protein sequence ID" value="ARU03375.1"/>
    <property type="molecule type" value="Genomic_DNA"/>
</dbReference>
<dbReference type="Proteomes" id="UP000196138">
    <property type="component" value="Chromosome"/>
</dbReference>
<reference evidence="1 2" key="1">
    <citation type="submission" date="2017-05" db="EMBL/GenBank/DDBJ databases">
        <authorList>
            <person name="Song R."/>
            <person name="Chenine A.L."/>
            <person name="Ruprecht R.M."/>
        </authorList>
    </citation>
    <scope>NUCLEOTIDE SEQUENCE [LARGE SCALE GENOMIC DNA]</scope>
    <source>
        <strain evidence="1 2">DSM 26136</strain>
    </source>
</reference>
<dbReference type="AlphaFoldDB" id="A0A1Y0EIE2"/>